<comment type="pathway">
    <text evidence="1">Porphyrin-containing compound metabolism; protoporphyrin-IX biosynthesis; coproporphyrinogen-III from 5-aminolevulinate: step 1/4.</text>
</comment>
<dbReference type="NCBIfam" id="NF006762">
    <property type="entry name" value="PRK09283.1"/>
    <property type="match status" value="1"/>
</dbReference>
<keyword evidence="7 9" id="KW-0627">Porphyrin biosynthesis</keyword>
<evidence type="ECO:0000256" key="4">
    <source>
        <dbReference type="ARBA" id="ARBA00020771"/>
    </source>
</evidence>
<organism evidence="11 12">
    <name type="scientific">Mesosutterella porci</name>
    <dbReference type="NCBI Taxonomy" id="2915351"/>
    <lineage>
        <taxon>Bacteria</taxon>
        <taxon>Pseudomonadati</taxon>
        <taxon>Pseudomonadota</taxon>
        <taxon>Betaproteobacteria</taxon>
        <taxon>Burkholderiales</taxon>
        <taxon>Sutterellaceae</taxon>
        <taxon>Mesosutterella</taxon>
    </lineage>
</organism>
<dbReference type="PANTHER" id="PTHR11458:SF0">
    <property type="entry name" value="DELTA-AMINOLEVULINIC ACID DEHYDRATASE"/>
    <property type="match status" value="1"/>
</dbReference>
<keyword evidence="5" id="KW-0350">Heme biosynthesis</keyword>
<accession>A0ABS9MSX6</accession>
<name>A0ABS9MSX6_9BURK</name>
<keyword evidence="6 9" id="KW-0456">Lyase</keyword>
<dbReference type="Proteomes" id="UP001297600">
    <property type="component" value="Unassembled WGS sequence"/>
</dbReference>
<protein>
    <recommendedName>
        <fullName evidence="4 9">Delta-aminolevulinic acid dehydratase</fullName>
        <ecNumber evidence="3 9">4.2.1.24</ecNumber>
    </recommendedName>
</protein>
<proteinExistence type="inferred from homology"/>
<dbReference type="Pfam" id="PF00490">
    <property type="entry name" value="ALAD"/>
    <property type="match status" value="1"/>
</dbReference>
<evidence type="ECO:0000256" key="3">
    <source>
        <dbReference type="ARBA" id="ARBA00012053"/>
    </source>
</evidence>
<evidence type="ECO:0000256" key="5">
    <source>
        <dbReference type="ARBA" id="ARBA00023133"/>
    </source>
</evidence>
<comment type="subunit">
    <text evidence="9">Homooctamer.</text>
</comment>
<evidence type="ECO:0000256" key="7">
    <source>
        <dbReference type="ARBA" id="ARBA00023244"/>
    </source>
</evidence>
<evidence type="ECO:0000256" key="6">
    <source>
        <dbReference type="ARBA" id="ARBA00023239"/>
    </source>
</evidence>
<gene>
    <name evidence="11" type="primary">hemB</name>
    <name evidence="11" type="ORF">MAF45_06545</name>
</gene>
<dbReference type="EC" id="4.2.1.24" evidence="3 9"/>
<dbReference type="RefSeq" id="WP_237978774.1">
    <property type="nucleotide sequence ID" value="NZ_JAKNCT010000007.1"/>
</dbReference>
<dbReference type="Gene3D" id="3.20.20.70">
    <property type="entry name" value="Aldolase class I"/>
    <property type="match status" value="1"/>
</dbReference>
<dbReference type="PIRSF" id="PIRSF001415">
    <property type="entry name" value="Porphbilin_synth"/>
    <property type="match status" value="1"/>
</dbReference>
<dbReference type="CDD" id="cd04823">
    <property type="entry name" value="ALAD_PBGS_aspartate_rich"/>
    <property type="match status" value="1"/>
</dbReference>
<comment type="caution">
    <text evidence="11">The sequence shown here is derived from an EMBL/GenBank/DDBJ whole genome shotgun (WGS) entry which is preliminary data.</text>
</comment>
<comment type="similarity">
    <text evidence="2 10">Belongs to the ALAD family.</text>
</comment>
<dbReference type="GO" id="GO:0004655">
    <property type="term" value="F:porphobilinogen synthase activity"/>
    <property type="evidence" value="ECO:0007669"/>
    <property type="project" value="UniProtKB-EC"/>
</dbReference>
<dbReference type="PRINTS" id="PR00144">
    <property type="entry name" value="DALDHYDRTASE"/>
</dbReference>
<evidence type="ECO:0000256" key="8">
    <source>
        <dbReference type="ARBA" id="ARBA00047651"/>
    </source>
</evidence>
<dbReference type="SMART" id="SM01004">
    <property type="entry name" value="ALAD"/>
    <property type="match status" value="1"/>
</dbReference>
<evidence type="ECO:0000256" key="1">
    <source>
        <dbReference type="ARBA" id="ARBA00004694"/>
    </source>
</evidence>
<sequence length="337" mass="37423">MQTLGQFPMVRMRRNRHDDFSRRLVRETTLSPSDLILPVFVEEGQNRRDPVPSMPGVCRLSIDQLLEVCEEMVSLGIPMVALFPHIEQNLKAPDGREAHNPDGLIPRAVKAIKAKFPQLGVMTDVALDPYTTHGQDGLIDSTGFILNDETVEQLILQALCQARAGADVIAPSDMMDGRIGAIRKALEDDGRIYTRIMAYSAKYASSYYGPFRDAVGSSSNLGRSNKDVYQQDPANGNEALWEVGYDLAEGADMVMVKPGIPYLDVLWRVKEEFKAPTFLYHVSGEYAMLKFAAAAGAIDEKKITMETMICAKRAGADGILTYCSLDVARWLKEGYEY</sequence>
<evidence type="ECO:0000256" key="10">
    <source>
        <dbReference type="RuleBase" id="RU004161"/>
    </source>
</evidence>
<evidence type="ECO:0000313" key="12">
    <source>
        <dbReference type="Proteomes" id="UP001297600"/>
    </source>
</evidence>
<dbReference type="EMBL" id="JAKNCT010000007">
    <property type="protein sequence ID" value="MCG5031103.1"/>
    <property type="molecule type" value="Genomic_DNA"/>
</dbReference>
<evidence type="ECO:0000313" key="11">
    <source>
        <dbReference type="EMBL" id="MCG5031103.1"/>
    </source>
</evidence>
<dbReference type="PANTHER" id="PTHR11458">
    <property type="entry name" value="DELTA-AMINOLEVULINIC ACID DEHYDRATASE"/>
    <property type="match status" value="1"/>
</dbReference>
<dbReference type="SUPFAM" id="SSF51569">
    <property type="entry name" value="Aldolase"/>
    <property type="match status" value="1"/>
</dbReference>
<dbReference type="InterPro" id="IPR001731">
    <property type="entry name" value="ALAD"/>
</dbReference>
<dbReference type="PROSITE" id="PS00169">
    <property type="entry name" value="D_ALA_DEHYDRATASE"/>
    <property type="match status" value="1"/>
</dbReference>
<evidence type="ECO:0000256" key="9">
    <source>
        <dbReference type="RuleBase" id="RU000515"/>
    </source>
</evidence>
<dbReference type="InterPro" id="IPR013785">
    <property type="entry name" value="Aldolase_TIM"/>
</dbReference>
<comment type="catalytic activity">
    <reaction evidence="8 9">
        <text>2 5-aminolevulinate = porphobilinogen + 2 H2O + H(+)</text>
        <dbReference type="Rhea" id="RHEA:24064"/>
        <dbReference type="ChEBI" id="CHEBI:15377"/>
        <dbReference type="ChEBI" id="CHEBI:15378"/>
        <dbReference type="ChEBI" id="CHEBI:58126"/>
        <dbReference type="ChEBI" id="CHEBI:356416"/>
        <dbReference type="EC" id="4.2.1.24"/>
    </reaction>
</comment>
<reference evidence="11 12" key="1">
    <citation type="submission" date="2022-02" db="EMBL/GenBank/DDBJ databases">
        <title>Mesosutterella porci, a novel member of the family Sutterellaceae from pig feces.</title>
        <authorList>
            <person name="Wylensek D."/>
            <person name="Clavel T."/>
        </authorList>
    </citation>
    <scope>NUCLEOTIDE SEQUENCE [LARGE SCALE GENOMIC DNA]</scope>
    <source>
        <strain evidence="12">oilRF-744-wt-GAM-9</strain>
    </source>
</reference>
<dbReference type="InterPro" id="IPR030656">
    <property type="entry name" value="ALAD_AS"/>
</dbReference>
<evidence type="ECO:0000256" key="2">
    <source>
        <dbReference type="ARBA" id="ARBA00008055"/>
    </source>
</evidence>
<keyword evidence="12" id="KW-1185">Reference proteome</keyword>